<evidence type="ECO:0000256" key="10">
    <source>
        <dbReference type="SAM" id="MobiDB-lite"/>
    </source>
</evidence>
<dbReference type="GO" id="GO:0009279">
    <property type="term" value="C:cell outer membrane"/>
    <property type="evidence" value="ECO:0007669"/>
    <property type="project" value="UniProtKB-SubCell"/>
</dbReference>
<feature type="signal peptide" evidence="11">
    <location>
        <begin position="1"/>
        <end position="34"/>
    </location>
</feature>
<comment type="subcellular location">
    <subcellularLocation>
        <location evidence="1 8">Cell outer membrane</location>
        <topology evidence="1 8">Multi-pass membrane protein</topology>
    </subcellularLocation>
</comment>
<evidence type="ECO:0000256" key="3">
    <source>
        <dbReference type="ARBA" id="ARBA00022452"/>
    </source>
</evidence>
<feature type="compositionally biased region" description="Low complexity" evidence="10">
    <location>
        <begin position="60"/>
        <end position="78"/>
    </location>
</feature>
<reference evidence="15" key="1">
    <citation type="submission" date="2020-09" db="EMBL/GenBank/DDBJ databases">
        <title>Sphingomonas sp., a new species isolated from pork steak.</title>
        <authorList>
            <person name="Heidler von Heilborn D."/>
        </authorList>
    </citation>
    <scope>NUCLEOTIDE SEQUENCE [LARGE SCALE GENOMIC DNA]</scope>
</reference>
<keyword evidence="3 8" id="KW-1134">Transmembrane beta strand</keyword>
<dbReference type="InterPro" id="IPR039426">
    <property type="entry name" value="TonB-dep_rcpt-like"/>
</dbReference>
<sequence>MTDNRRNRRQTLLRGVALPILIFAGSGLALPAMAQDTPAGTDAQAAPPAVPPARTTIQSPPAATPQTAAPGPDAAAPADEGDIVVTGTLFRRTDTETPSPLTVLTADNLARAGITTAADAVRSIASDSSGSIPTAFSNGFGAGSSAVSLRGLTVNSTLTLVDGVRTANYPLADDGQRSFVDLNTIPNATIDRIEVLKDGASSSYGADAIAGVVNIITKKEITGLQGTAEAGVTQRGDGGTQRATLTAGFGKLKEEGYNFYVSGEYQHDGAIYSRDRGFPYNTNDLSGIGGDNNNAGSVVPGTTSSAIVAPSQQTIAGNPLSGSGLTSGLWQILNPNGCAAGQNQVTGPDGVGCEQNTAADYGQIQPEQTRFGGTAHATVNVGDDSQAYASVSYFQNKVVASGTPNSIRSANPVNTLSIVLPALLSNGQQNPNNPFAASGQAAAIRYLFGDLPSRSEYKNRVLRGQAGIAGKFGDGWTYSVDATAAKSWLDIRQDGYVNLPALITAINTGSYNFVDPSQNSAAVRAALSPTISTRATSDLDMIQGVVTKNLFRLPGGDLQLGVGGSFRYEAVNDPNQNAAGQTIGLNQFTAVGHRYVTSGYFEVNAPVLTSLEINASGRYDHYSDGFNNFSPKIGAKFQPIRELAIRGTFSKGFRAPSFAELGGSVVGFTSGRPPCSLQVQHGATSNSDGTCSGGSSYNQPYGFGFQTIGDENLKPEKSTSFTGGFVAQPTRWLSFTADYYNIRKTDVISSAPLSGDALSAYYAGTALPAGYSVTLDAIDPAFPNAPRRVLFVNGPFANAAALRTQGIDLSAQVNFKPTDDLRITSRAEATYIISYKFKPSADSAYQEFAGTQAPYVTSSGAGTPRWRGNWQNTAQYGPYSLTATAYYTKGFKAVAEDQFGGTDCTTSSTYQGSDPNFNCKVNSFIDVDLVGSVDVNDRFQLYFNVINLTDAKAPLNAGNYAGTNYNPTYHQIGAVGRTIKVGANFKF</sequence>
<evidence type="ECO:0000256" key="1">
    <source>
        <dbReference type="ARBA" id="ARBA00004571"/>
    </source>
</evidence>
<comment type="similarity">
    <text evidence="8 9">Belongs to the TonB-dependent receptor family.</text>
</comment>
<dbReference type="RefSeq" id="WP_202092431.1">
    <property type="nucleotide sequence ID" value="NZ_CP061035.1"/>
</dbReference>
<dbReference type="Gene3D" id="2.40.170.20">
    <property type="entry name" value="TonB-dependent receptor, beta-barrel domain"/>
    <property type="match status" value="1"/>
</dbReference>
<proteinExistence type="inferred from homology"/>
<dbReference type="KEGG" id="sari:H5J25_15130"/>
<evidence type="ECO:0000256" key="8">
    <source>
        <dbReference type="PROSITE-ProRule" id="PRU01360"/>
    </source>
</evidence>
<keyword evidence="5 9" id="KW-0798">TonB box</keyword>
<evidence type="ECO:0000259" key="12">
    <source>
        <dbReference type="Pfam" id="PF00593"/>
    </source>
</evidence>
<dbReference type="InterPro" id="IPR000531">
    <property type="entry name" value="Beta-barrel_TonB"/>
</dbReference>
<keyword evidence="7 8" id="KW-0998">Cell outer membrane</keyword>
<dbReference type="InterPro" id="IPR006311">
    <property type="entry name" value="TAT_signal"/>
</dbReference>
<dbReference type="Gene3D" id="2.170.130.10">
    <property type="entry name" value="TonB-dependent receptor, plug domain"/>
    <property type="match status" value="1"/>
</dbReference>
<evidence type="ECO:0000256" key="4">
    <source>
        <dbReference type="ARBA" id="ARBA00022692"/>
    </source>
</evidence>
<dbReference type="Proteomes" id="UP000595894">
    <property type="component" value="Chromosome"/>
</dbReference>
<evidence type="ECO:0000313" key="15">
    <source>
        <dbReference type="Proteomes" id="UP000595894"/>
    </source>
</evidence>
<feature type="region of interest" description="Disordered" evidence="10">
    <location>
        <begin position="36"/>
        <end position="80"/>
    </location>
</feature>
<keyword evidence="14" id="KW-0675">Receptor</keyword>
<feature type="domain" description="TonB-dependent receptor plug" evidence="13">
    <location>
        <begin position="95"/>
        <end position="212"/>
    </location>
</feature>
<dbReference type="AlphaFoldDB" id="A0A974S3T7"/>
<dbReference type="InterPro" id="IPR012910">
    <property type="entry name" value="Plug_dom"/>
</dbReference>
<dbReference type="Pfam" id="PF07715">
    <property type="entry name" value="Plug"/>
    <property type="match status" value="1"/>
</dbReference>
<keyword evidence="4 8" id="KW-0812">Transmembrane</keyword>
<dbReference type="PROSITE" id="PS51318">
    <property type="entry name" value="TAT"/>
    <property type="match status" value="1"/>
</dbReference>
<dbReference type="PROSITE" id="PS52016">
    <property type="entry name" value="TONB_DEPENDENT_REC_3"/>
    <property type="match status" value="1"/>
</dbReference>
<feature type="chain" id="PRO_5037823183" evidence="11">
    <location>
        <begin position="35"/>
        <end position="987"/>
    </location>
</feature>
<evidence type="ECO:0000256" key="5">
    <source>
        <dbReference type="ARBA" id="ARBA00023077"/>
    </source>
</evidence>
<evidence type="ECO:0000259" key="13">
    <source>
        <dbReference type="Pfam" id="PF07715"/>
    </source>
</evidence>
<keyword evidence="6 8" id="KW-0472">Membrane</keyword>
<protein>
    <submittedName>
        <fullName evidence="14">TonB-dependent receptor</fullName>
    </submittedName>
</protein>
<keyword evidence="15" id="KW-1185">Reference proteome</keyword>
<keyword evidence="2 8" id="KW-0813">Transport</keyword>
<evidence type="ECO:0000256" key="6">
    <source>
        <dbReference type="ARBA" id="ARBA00023136"/>
    </source>
</evidence>
<dbReference type="PANTHER" id="PTHR47234:SF2">
    <property type="entry name" value="TONB-DEPENDENT RECEPTOR"/>
    <property type="match status" value="1"/>
</dbReference>
<evidence type="ECO:0000256" key="11">
    <source>
        <dbReference type="SAM" id="SignalP"/>
    </source>
</evidence>
<name>A0A974S3T7_9SPHN</name>
<dbReference type="Pfam" id="PF00593">
    <property type="entry name" value="TonB_dep_Rec_b-barrel"/>
    <property type="match status" value="1"/>
</dbReference>
<evidence type="ECO:0000256" key="2">
    <source>
        <dbReference type="ARBA" id="ARBA00022448"/>
    </source>
</evidence>
<dbReference type="SUPFAM" id="SSF56935">
    <property type="entry name" value="Porins"/>
    <property type="match status" value="1"/>
</dbReference>
<keyword evidence="11" id="KW-0732">Signal</keyword>
<evidence type="ECO:0000256" key="9">
    <source>
        <dbReference type="RuleBase" id="RU003357"/>
    </source>
</evidence>
<dbReference type="InterPro" id="IPR036942">
    <property type="entry name" value="Beta-barrel_TonB_sf"/>
</dbReference>
<dbReference type="EMBL" id="CP061035">
    <property type="protein sequence ID" value="QQV76734.1"/>
    <property type="molecule type" value="Genomic_DNA"/>
</dbReference>
<dbReference type="InterPro" id="IPR037066">
    <property type="entry name" value="Plug_dom_sf"/>
</dbReference>
<evidence type="ECO:0000313" key="14">
    <source>
        <dbReference type="EMBL" id="QQV76734.1"/>
    </source>
</evidence>
<gene>
    <name evidence="14" type="ORF">H5J25_15130</name>
</gene>
<evidence type="ECO:0000256" key="7">
    <source>
        <dbReference type="ARBA" id="ARBA00023237"/>
    </source>
</evidence>
<dbReference type="PANTHER" id="PTHR47234">
    <property type="match status" value="1"/>
</dbReference>
<feature type="domain" description="TonB-dependent receptor-like beta-barrel" evidence="12">
    <location>
        <begin position="444"/>
        <end position="948"/>
    </location>
</feature>
<organism evidence="14 15">
    <name type="scientific">Sphingomonas aliaeris</name>
    <dbReference type="NCBI Taxonomy" id="2759526"/>
    <lineage>
        <taxon>Bacteria</taxon>
        <taxon>Pseudomonadati</taxon>
        <taxon>Pseudomonadota</taxon>
        <taxon>Alphaproteobacteria</taxon>
        <taxon>Sphingomonadales</taxon>
        <taxon>Sphingomonadaceae</taxon>
        <taxon>Sphingomonas</taxon>
    </lineage>
</organism>
<accession>A0A974S3T7</accession>